<evidence type="ECO:0008006" key="5">
    <source>
        <dbReference type="Google" id="ProtNLM"/>
    </source>
</evidence>
<feature type="region of interest" description="Disordered" evidence="2">
    <location>
        <begin position="36"/>
        <end position="120"/>
    </location>
</feature>
<gene>
    <name evidence="3" type="ORF">BD310DRAFT_910854</name>
</gene>
<sequence length="144" mass="15843">MVSSINHTKDLADADEIVARIRQHASRIYDSEVAMTARAKKRRGPPPCFTCGKPGYARDCPNHDTKNAKDGRDAKDAKDAKGKGKGKGKDDRNSENKRKPKKDRPKALAAEEDDSDSDSDEYAYALIEHINSDLGEDSEEIALA</sequence>
<keyword evidence="4" id="KW-1185">Reference proteome</keyword>
<evidence type="ECO:0000256" key="2">
    <source>
        <dbReference type="SAM" id="MobiDB-lite"/>
    </source>
</evidence>
<dbReference type="AlphaFoldDB" id="A0A4Q9PDL9"/>
<evidence type="ECO:0000313" key="4">
    <source>
        <dbReference type="Proteomes" id="UP000292082"/>
    </source>
</evidence>
<accession>A0A4Q9PDL9</accession>
<protein>
    <recommendedName>
        <fullName evidence="5">CCHC-type domain-containing protein</fullName>
    </recommendedName>
</protein>
<name>A0A4Q9PDL9_9APHY</name>
<dbReference type="EMBL" id="ML145382">
    <property type="protein sequence ID" value="TBU51142.1"/>
    <property type="molecule type" value="Genomic_DNA"/>
</dbReference>
<feature type="compositionally biased region" description="Basic and acidic residues" evidence="2">
    <location>
        <begin position="60"/>
        <end position="97"/>
    </location>
</feature>
<dbReference type="GO" id="GO:0008270">
    <property type="term" value="F:zinc ion binding"/>
    <property type="evidence" value="ECO:0007669"/>
    <property type="project" value="InterPro"/>
</dbReference>
<evidence type="ECO:0000256" key="1">
    <source>
        <dbReference type="ARBA" id="ARBA00022664"/>
    </source>
</evidence>
<feature type="non-terminal residue" evidence="3">
    <location>
        <position position="144"/>
    </location>
</feature>
<evidence type="ECO:0000313" key="3">
    <source>
        <dbReference type="EMBL" id="TBU51142.1"/>
    </source>
</evidence>
<feature type="compositionally biased region" description="Acidic residues" evidence="2">
    <location>
        <begin position="110"/>
        <end position="120"/>
    </location>
</feature>
<dbReference type="GO" id="GO:0006397">
    <property type="term" value="P:mRNA processing"/>
    <property type="evidence" value="ECO:0007669"/>
    <property type="project" value="UniProtKB-KW"/>
</dbReference>
<dbReference type="GO" id="GO:0003676">
    <property type="term" value="F:nucleic acid binding"/>
    <property type="evidence" value="ECO:0007669"/>
    <property type="project" value="InterPro"/>
</dbReference>
<keyword evidence="1" id="KW-0507">mRNA processing</keyword>
<dbReference type="InterPro" id="IPR036875">
    <property type="entry name" value="Znf_CCHC_sf"/>
</dbReference>
<organism evidence="3 4">
    <name type="scientific">Dichomitus squalens</name>
    <dbReference type="NCBI Taxonomy" id="114155"/>
    <lineage>
        <taxon>Eukaryota</taxon>
        <taxon>Fungi</taxon>
        <taxon>Dikarya</taxon>
        <taxon>Basidiomycota</taxon>
        <taxon>Agaricomycotina</taxon>
        <taxon>Agaricomycetes</taxon>
        <taxon>Polyporales</taxon>
        <taxon>Polyporaceae</taxon>
        <taxon>Dichomitus</taxon>
    </lineage>
</organism>
<reference evidence="3 4" key="1">
    <citation type="submission" date="2019-01" db="EMBL/GenBank/DDBJ databases">
        <title>Draft genome sequences of three monokaryotic isolates of the white-rot basidiomycete fungus Dichomitus squalens.</title>
        <authorList>
            <consortium name="DOE Joint Genome Institute"/>
            <person name="Lopez S.C."/>
            <person name="Andreopoulos B."/>
            <person name="Pangilinan J."/>
            <person name="Lipzen A."/>
            <person name="Riley R."/>
            <person name="Ahrendt S."/>
            <person name="Ng V."/>
            <person name="Barry K."/>
            <person name="Daum C."/>
            <person name="Grigoriev I.V."/>
            <person name="Hilden K.S."/>
            <person name="Makela M.R."/>
            <person name="de Vries R.P."/>
        </authorList>
    </citation>
    <scope>NUCLEOTIDE SEQUENCE [LARGE SCALE GENOMIC DNA]</scope>
    <source>
        <strain evidence="3 4">CBS 464.89</strain>
    </source>
</reference>
<dbReference type="Proteomes" id="UP000292082">
    <property type="component" value="Unassembled WGS sequence"/>
</dbReference>
<dbReference type="SUPFAM" id="SSF57756">
    <property type="entry name" value="Retrovirus zinc finger-like domains"/>
    <property type="match status" value="1"/>
</dbReference>
<proteinExistence type="predicted"/>